<evidence type="ECO:0000256" key="2">
    <source>
        <dbReference type="ARBA" id="ARBA00023015"/>
    </source>
</evidence>
<dbReference type="NCBIfam" id="TIGR01557">
    <property type="entry name" value="myb_SHAQKYF"/>
    <property type="match status" value="1"/>
</dbReference>
<comment type="subcellular location">
    <subcellularLocation>
        <location evidence="1">Nucleus</location>
    </subcellularLocation>
</comment>
<evidence type="ECO:0000256" key="4">
    <source>
        <dbReference type="ARBA" id="ARBA00023242"/>
    </source>
</evidence>
<keyword evidence="2" id="KW-0805">Transcription regulation</keyword>
<keyword evidence="3" id="KW-0804">Transcription</keyword>
<dbReference type="InterPro" id="IPR009057">
    <property type="entry name" value="Homeodomain-like_sf"/>
</dbReference>
<evidence type="ECO:0000313" key="7">
    <source>
        <dbReference type="Proteomes" id="UP001227230"/>
    </source>
</evidence>
<dbReference type="SUPFAM" id="SSF46689">
    <property type="entry name" value="Homeodomain-like"/>
    <property type="match status" value="1"/>
</dbReference>
<gene>
    <name evidence="6" type="ORF">VitviT2T_012799</name>
</gene>
<dbReference type="PANTHER" id="PTHR31499:SF80">
    <property type="entry name" value="HTH MYB-TYPE DOMAIN-CONTAINING PROTEIN"/>
    <property type="match status" value="1"/>
</dbReference>
<evidence type="ECO:0000259" key="5">
    <source>
        <dbReference type="Pfam" id="PF00249"/>
    </source>
</evidence>
<dbReference type="Pfam" id="PF00249">
    <property type="entry name" value="Myb_DNA-binding"/>
    <property type="match status" value="1"/>
</dbReference>
<organism evidence="6 7">
    <name type="scientific">Vitis vinifera</name>
    <name type="common">Grape</name>
    <dbReference type="NCBI Taxonomy" id="29760"/>
    <lineage>
        <taxon>Eukaryota</taxon>
        <taxon>Viridiplantae</taxon>
        <taxon>Streptophyta</taxon>
        <taxon>Embryophyta</taxon>
        <taxon>Tracheophyta</taxon>
        <taxon>Spermatophyta</taxon>
        <taxon>Magnoliopsida</taxon>
        <taxon>eudicotyledons</taxon>
        <taxon>Gunneridae</taxon>
        <taxon>Pentapetalae</taxon>
        <taxon>rosids</taxon>
        <taxon>Vitales</taxon>
        <taxon>Vitaceae</taxon>
        <taxon>Viteae</taxon>
        <taxon>Vitis</taxon>
    </lineage>
</organism>
<dbReference type="EMBL" id="CP126655">
    <property type="protein sequence ID" value="WJZ93898.1"/>
    <property type="molecule type" value="Genomic_DNA"/>
</dbReference>
<dbReference type="Proteomes" id="UP001227230">
    <property type="component" value="Chromosome 8"/>
</dbReference>
<accession>A0ABY9CET0</accession>
<dbReference type="PANTHER" id="PTHR31499">
    <property type="entry name" value="MYB FAMILY TRANSCRIPTION FACTOR PHL11"/>
    <property type="match status" value="1"/>
</dbReference>
<sequence length="287" mass="32043">MYSHCVVINGVEIGVARKGGASRQLYDTCQEELGHDRFLRDFLEKVLWKAHHFDGRTQAGNVTLPRKKKRLTWQHSTLSMIPLLVKKRSRLKCWSFHGTLVTPSKSCTGSDGPSRFCSLLLQHMLESAEGKSEKGASSSDVPHLDNEDGMQIREALQLQLDLQRRLHEQYSEVYGYLCKSSPLAQQAQCATSSSEGVSIASADPVSPVLHSKPRIRWTPDLHEHFVECVNRLGGAEKATPKAILKLMDSEGLTIFHVKRHLQKYRIAKHKPGFAGGKSENMEGSSSV</sequence>
<keyword evidence="7" id="KW-1185">Reference proteome</keyword>
<dbReference type="Gene3D" id="1.10.10.60">
    <property type="entry name" value="Homeodomain-like"/>
    <property type="match status" value="1"/>
</dbReference>
<evidence type="ECO:0000313" key="6">
    <source>
        <dbReference type="EMBL" id="WJZ93898.1"/>
    </source>
</evidence>
<keyword evidence="4" id="KW-0539">Nucleus</keyword>
<dbReference type="InterPro" id="IPR001005">
    <property type="entry name" value="SANT/Myb"/>
</dbReference>
<dbReference type="InterPro" id="IPR006447">
    <property type="entry name" value="Myb_dom_plants"/>
</dbReference>
<name>A0ABY9CET0_VITVI</name>
<proteinExistence type="predicted"/>
<feature type="domain" description="Myb-like" evidence="5">
    <location>
        <begin position="216"/>
        <end position="265"/>
    </location>
</feature>
<evidence type="ECO:0000256" key="3">
    <source>
        <dbReference type="ARBA" id="ARBA00023163"/>
    </source>
</evidence>
<protein>
    <recommendedName>
        <fullName evidence="5">Myb-like domain-containing protein</fullName>
    </recommendedName>
</protein>
<evidence type="ECO:0000256" key="1">
    <source>
        <dbReference type="ARBA" id="ARBA00004123"/>
    </source>
</evidence>
<dbReference type="InterPro" id="IPR046955">
    <property type="entry name" value="PHR1-like"/>
</dbReference>
<reference evidence="6 7" key="1">
    <citation type="journal article" date="2023" name="Hortic Res">
        <title>The complete reference genome for grapevine (Vitis vinifera L.) genetics and breeding.</title>
        <authorList>
            <person name="Shi X."/>
            <person name="Cao S."/>
            <person name="Wang X."/>
            <person name="Huang S."/>
            <person name="Wang Y."/>
            <person name="Liu Z."/>
            <person name="Liu W."/>
            <person name="Leng X."/>
            <person name="Peng Y."/>
            <person name="Wang N."/>
            <person name="Wang Y."/>
            <person name="Ma Z."/>
            <person name="Xu X."/>
            <person name="Zhang F."/>
            <person name="Xue H."/>
            <person name="Zhong H."/>
            <person name="Wang Y."/>
            <person name="Zhang K."/>
            <person name="Velt A."/>
            <person name="Avia K."/>
            <person name="Holtgrawe D."/>
            <person name="Grimplet J."/>
            <person name="Matus J.T."/>
            <person name="Ware D."/>
            <person name="Wu X."/>
            <person name="Wang H."/>
            <person name="Liu C."/>
            <person name="Fang Y."/>
            <person name="Rustenholz C."/>
            <person name="Cheng Z."/>
            <person name="Xiao H."/>
            <person name="Zhou Y."/>
        </authorList>
    </citation>
    <scope>NUCLEOTIDE SEQUENCE [LARGE SCALE GENOMIC DNA]</scope>
    <source>
        <strain evidence="7">cv. Pinot noir / PN40024</strain>
        <tissue evidence="6">Leaf</tissue>
    </source>
</reference>